<dbReference type="Gene3D" id="2.60.120.330">
    <property type="entry name" value="B-lactam Antibiotic, Isopenicillin N Synthase, Chain"/>
    <property type="match status" value="1"/>
</dbReference>
<comment type="caution">
    <text evidence="3">The sequence shown here is derived from an EMBL/GenBank/DDBJ whole genome shotgun (WGS) entry which is preliminary data.</text>
</comment>
<dbReference type="SUPFAM" id="SSF51197">
    <property type="entry name" value="Clavaminate synthase-like"/>
    <property type="match status" value="1"/>
</dbReference>
<proteinExistence type="predicted"/>
<dbReference type="GeneID" id="89955876"/>
<dbReference type="PANTHER" id="PTHR47990">
    <property type="entry name" value="2-OXOGLUTARATE (2OG) AND FE(II)-DEPENDENT OXYGENASE SUPERFAMILY PROTEIN-RELATED"/>
    <property type="match status" value="1"/>
</dbReference>
<dbReference type="AlphaFoldDB" id="A0AAN7DAM4"/>
<dbReference type="InterPro" id="IPR044861">
    <property type="entry name" value="IPNS-like_FE2OG_OXY"/>
</dbReference>
<evidence type="ECO:0000259" key="1">
    <source>
        <dbReference type="Pfam" id="PF03171"/>
    </source>
</evidence>
<sequence>MICLQKTLDKAFELSKVFFDLSREDKTRYKIGANNHGCSELFGQKLDPENQREGDHKEGFNLRAFEGGKPYAPIPAVFQEHAEFLERLSKCCHAVAMEILKAFAIALQIPADQGGKDFFVSSHNYEGSENVLGFLKYPKGDESEYKEPVRAGAHSDYGPVTLLFQKDVPGLEAQASRTEWIAAPLIPGAITVNVGDQIEFWTNGLFKVYHAQSNVSTRA</sequence>
<evidence type="ECO:0000313" key="4">
    <source>
        <dbReference type="Proteomes" id="UP001304243"/>
    </source>
</evidence>
<reference evidence="3 4" key="1">
    <citation type="submission" date="2022-11" db="EMBL/GenBank/DDBJ databases">
        <title>Mucor velutinosus strain NIH1002 WGS.</title>
        <authorList>
            <person name="Subramanian P."/>
            <person name="Mullikin J.C."/>
            <person name="Segre J.A."/>
            <person name="Zelazny A.M."/>
        </authorList>
    </citation>
    <scope>NUCLEOTIDE SEQUENCE [LARGE SCALE GENOMIC DNA]</scope>
    <source>
        <strain evidence="3 4">NIH1002</strain>
    </source>
</reference>
<evidence type="ECO:0000313" key="3">
    <source>
        <dbReference type="EMBL" id="KAK4510986.1"/>
    </source>
</evidence>
<dbReference type="Pfam" id="PF14226">
    <property type="entry name" value="DIOX_N"/>
    <property type="match status" value="1"/>
</dbReference>
<keyword evidence="4" id="KW-1185">Reference proteome</keyword>
<feature type="domain" description="Non-haem dioxygenase N-terminal" evidence="2">
    <location>
        <begin position="6"/>
        <end position="65"/>
    </location>
</feature>
<feature type="domain" description="Isopenicillin N synthase-like Fe(2+) 2OG dioxygenase" evidence="1">
    <location>
        <begin position="137"/>
        <end position="213"/>
    </location>
</feature>
<dbReference type="RefSeq" id="XP_064677652.1">
    <property type="nucleotide sequence ID" value="XM_064831372.1"/>
</dbReference>
<dbReference type="EMBL" id="JASEJX010000030">
    <property type="protein sequence ID" value="KAK4510986.1"/>
    <property type="molecule type" value="Genomic_DNA"/>
</dbReference>
<gene>
    <name evidence="3" type="ORF">ATC70_012190</name>
</gene>
<dbReference type="InterPro" id="IPR050231">
    <property type="entry name" value="Iron_ascorbate_oxido_reductase"/>
</dbReference>
<name>A0AAN7DAM4_9FUNG</name>
<protein>
    <recommendedName>
        <fullName evidence="5">Fe2OG dioxygenase domain-containing protein</fullName>
    </recommendedName>
</protein>
<dbReference type="Pfam" id="PF03171">
    <property type="entry name" value="2OG-FeII_Oxy"/>
    <property type="match status" value="1"/>
</dbReference>
<evidence type="ECO:0008006" key="5">
    <source>
        <dbReference type="Google" id="ProtNLM"/>
    </source>
</evidence>
<dbReference type="Proteomes" id="UP001304243">
    <property type="component" value="Unassembled WGS sequence"/>
</dbReference>
<accession>A0AAN7DAM4</accession>
<evidence type="ECO:0000259" key="2">
    <source>
        <dbReference type="Pfam" id="PF14226"/>
    </source>
</evidence>
<organism evidence="3 4">
    <name type="scientific">Mucor velutinosus</name>
    <dbReference type="NCBI Taxonomy" id="708070"/>
    <lineage>
        <taxon>Eukaryota</taxon>
        <taxon>Fungi</taxon>
        <taxon>Fungi incertae sedis</taxon>
        <taxon>Mucoromycota</taxon>
        <taxon>Mucoromycotina</taxon>
        <taxon>Mucoromycetes</taxon>
        <taxon>Mucorales</taxon>
        <taxon>Mucorineae</taxon>
        <taxon>Mucoraceae</taxon>
        <taxon>Mucor</taxon>
    </lineage>
</organism>
<dbReference type="InterPro" id="IPR027443">
    <property type="entry name" value="IPNS-like_sf"/>
</dbReference>
<dbReference type="InterPro" id="IPR026992">
    <property type="entry name" value="DIOX_N"/>
</dbReference>